<sequence>MSKSLHDDQAHQLRQVMQEEELLKELEKEREEQDYLNLPPRSEAHTDSKRLFKKTPLIWIRMLVTIFLLLIVSILLYTYWNQPNDKPPTIEDESKHEFIIVGAQTCILNF</sequence>
<keyword evidence="1" id="KW-0175">Coiled coil</keyword>
<dbReference type="Proteomes" id="UP000030401">
    <property type="component" value="Unassembled WGS sequence"/>
</dbReference>
<evidence type="ECO:0000313" key="4">
    <source>
        <dbReference type="Proteomes" id="UP000030401"/>
    </source>
</evidence>
<protein>
    <submittedName>
        <fullName evidence="3">Uncharacterized protein</fullName>
    </submittedName>
</protein>
<keyword evidence="2" id="KW-0812">Transmembrane</keyword>
<keyword evidence="2" id="KW-0472">Membrane</keyword>
<evidence type="ECO:0000313" key="3">
    <source>
        <dbReference type="EMBL" id="KGX86012.1"/>
    </source>
</evidence>
<keyword evidence="2" id="KW-1133">Transmembrane helix</keyword>
<dbReference type="RefSeq" id="WP_036834898.1">
    <property type="nucleotide sequence ID" value="NZ_AVPG01000017.1"/>
</dbReference>
<name>A0A0A5HR08_9BACI</name>
<dbReference type="eggNOG" id="COG1388">
    <property type="taxonomic scope" value="Bacteria"/>
</dbReference>
<comment type="caution">
    <text evidence="3">The sequence shown here is derived from an EMBL/GenBank/DDBJ whole genome shotgun (WGS) entry which is preliminary data.</text>
</comment>
<dbReference type="STRING" id="1385512.N784_06115"/>
<feature type="transmembrane region" description="Helical" evidence="2">
    <location>
        <begin position="58"/>
        <end position="80"/>
    </location>
</feature>
<reference evidence="3 4" key="1">
    <citation type="submission" date="2013-08" db="EMBL/GenBank/DDBJ databases">
        <authorList>
            <person name="Huang J."/>
            <person name="Wang G."/>
        </authorList>
    </citation>
    <scope>NUCLEOTIDE SEQUENCE [LARGE SCALE GENOMIC DNA]</scope>
    <source>
        <strain evidence="3 4">JSM 072002</strain>
    </source>
</reference>
<proteinExistence type="predicted"/>
<organism evidence="3 4">
    <name type="scientific">Pontibacillus litoralis JSM 072002</name>
    <dbReference type="NCBI Taxonomy" id="1385512"/>
    <lineage>
        <taxon>Bacteria</taxon>
        <taxon>Bacillati</taxon>
        <taxon>Bacillota</taxon>
        <taxon>Bacilli</taxon>
        <taxon>Bacillales</taxon>
        <taxon>Bacillaceae</taxon>
        <taxon>Pontibacillus</taxon>
    </lineage>
</organism>
<evidence type="ECO:0000256" key="2">
    <source>
        <dbReference type="SAM" id="Phobius"/>
    </source>
</evidence>
<dbReference type="AlphaFoldDB" id="A0A0A5HR08"/>
<dbReference type="EMBL" id="AVPG01000017">
    <property type="protein sequence ID" value="KGX86012.1"/>
    <property type="molecule type" value="Genomic_DNA"/>
</dbReference>
<evidence type="ECO:0000256" key="1">
    <source>
        <dbReference type="SAM" id="Coils"/>
    </source>
</evidence>
<feature type="coiled-coil region" evidence="1">
    <location>
        <begin position="9"/>
        <end position="36"/>
    </location>
</feature>
<accession>A0A0A5HR08</accession>
<keyword evidence="4" id="KW-1185">Reference proteome</keyword>
<gene>
    <name evidence="3" type="ORF">N784_06115</name>
</gene>